<organism evidence="1">
    <name type="scientific">Ophidiomyces ophidiicola</name>
    <dbReference type="NCBI Taxonomy" id="1387563"/>
    <lineage>
        <taxon>Eukaryota</taxon>
        <taxon>Fungi</taxon>
        <taxon>Dikarya</taxon>
        <taxon>Ascomycota</taxon>
        <taxon>Pezizomycotina</taxon>
        <taxon>Eurotiomycetes</taxon>
        <taxon>Eurotiomycetidae</taxon>
        <taxon>Onygenales</taxon>
        <taxon>Onygenaceae</taxon>
        <taxon>Ophidiomyces</taxon>
    </lineage>
</organism>
<reference evidence="1" key="1">
    <citation type="journal article" date="2022" name="bioRxiv">
        <title>Population genetic analysis of Ophidiomyces ophidiicola, the causative agent of snake fungal disease, indicates recent introductions to the USA.</title>
        <authorList>
            <person name="Ladner J.T."/>
            <person name="Palmer J.M."/>
            <person name="Ettinger C.L."/>
            <person name="Stajich J.E."/>
            <person name="Farrell T.M."/>
            <person name="Glorioso B.M."/>
            <person name="Lawson B."/>
            <person name="Price S.J."/>
            <person name="Stengle A.G."/>
            <person name="Grear D.A."/>
            <person name="Lorch J.M."/>
        </authorList>
    </citation>
    <scope>NUCLEOTIDE SEQUENCE</scope>
    <source>
        <strain evidence="1">NWHC 24266-5</strain>
    </source>
</reference>
<accession>A0ACB8USY5</accession>
<evidence type="ECO:0000313" key="1">
    <source>
        <dbReference type="EMBL" id="KAI2384477.1"/>
    </source>
</evidence>
<proteinExistence type="predicted"/>
<gene>
    <name evidence="1" type="ORF">LOY88_004635</name>
</gene>
<dbReference type="EMBL" id="JALBCA010000072">
    <property type="protein sequence ID" value="KAI2384477.1"/>
    <property type="molecule type" value="Genomic_DNA"/>
</dbReference>
<comment type="caution">
    <text evidence="1">The sequence shown here is derived from an EMBL/GenBank/DDBJ whole genome shotgun (WGS) entry which is preliminary data.</text>
</comment>
<name>A0ACB8USY5_9EURO</name>
<protein>
    <submittedName>
        <fullName evidence="1">Uncharacterized protein</fullName>
    </submittedName>
</protein>
<sequence length="154" mass="17185">METQFSKRRCYYIDGRRYCTSVWEDWARWVFLAIIIAGGFLIFFLFACVSARRRRNRGMQPFMGTGWAANLGKPGQQAPPPPQYQYQYPPPPQYTPAGEAGGYYGYNNNNMNGPPPAGANSNQQTGIELQQPPNAYRGETVYGPPAGPPPPKTS</sequence>